<dbReference type="HAMAP" id="MF_01396">
    <property type="entry name" value="ATP_synth_c_bact"/>
    <property type="match status" value="1"/>
</dbReference>
<evidence type="ECO:0000256" key="10">
    <source>
        <dbReference type="ARBA" id="ARBA00023121"/>
    </source>
</evidence>
<evidence type="ECO:0000256" key="6">
    <source>
        <dbReference type="ARBA" id="ARBA00022692"/>
    </source>
</evidence>
<evidence type="ECO:0000256" key="13">
    <source>
        <dbReference type="ARBA" id="ARBA00032304"/>
    </source>
</evidence>
<accession>A0ABR3N8M1</accession>
<evidence type="ECO:0000256" key="11">
    <source>
        <dbReference type="ARBA" id="ARBA00023136"/>
    </source>
</evidence>
<gene>
    <name evidence="19" type="ORF">QQF64_029064</name>
</gene>
<evidence type="ECO:0000313" key="19">
    <source>
        <dbReference type="EMBL" id="KAL1273202.1"/>
    </source>
</evidence>
<comment type="caution">
    <text evidence="19">The sequence shown here is derived from an EMBL/GenBank/DDBJ whole genome shotgun (WGS) entry which is preliminary data.</text>
</comment>
<feature type="domain" description="Lunapark zinc ribbon" evidence="18">
    <location>
        <begin position="324"/>
        <end position="373"/>
    </location>
</feature>
<feature type="region of interest" description="Disordered" evidence="15">
    <location>
        <begin position="210"/>
        <end position="308"/>
    </location>
</feature>
<keyword evidence="4" id="KW-0488">Methylation</keyword>
<feature type="compositionally biased region" description="Basic and acidic residues" evidence="15">
    <location>
        <begin position="389"/>
        <end position="398"/>
    </location>
</feature>
<feature type="domain" description="V-ATPase proteolipid subunit C-like" evidence="17">
    <location>
        <begin position="592"/>
        <end position="654"/>
    </location>
</feature>
<evidence type="ECO:0000256" key="16">
    <source>
        <dbReference type="SAM" id="Phobius"/>
    </source>
</evidence>
<dbReference type="EMBL" id="JAYMGO010000006">
    <property type="protein sequence ID" value="KAL1273202.1"/>
    <property type="molecule type" value="Genomic_DNA"/>
</dbReference>
<dbReference type="Pfam" id="PF00137">
    <property type="entry name" value="ATP-synt_C"/>
    <property type="match status" value="1"/>
</dbReference>
<dbReference type="Pfam" id="PF10058">
    <property type="entry name" value="Zn_ribbon_10"/>
    <property type="match status" value="1"/>
</dbReference>
<evidence type="ECO:0000256" key="1">
    <source>
        <dbReference type="ARBA" id="ARBA00004141"/>
    </source>
</evidence>
<dbReference type="PANTHER" id="PTHR10031:SF54">
    <property type="entry name" value="ATP SYNTHASE F(0) COMPLEX SUBUNIT C2, MITOCHONDRIAL"/>
    <property type="match status" value="1"/>
</dbReference>
<dbReference type="InterPro" id="IPR020537">
    <property type="entry name" value="ATP_synth_F0_csu_DDCD_BS"/>
</dbReference>
<comment type="similarity">
    <text evidence="2">Belongs to the ATPase C chain family.</text>
</comment>
<keyword evidence="11 16" id="KW-0472">Membrane</keyword>
<keyword evidence="3" id="KW-0813">Transport</keyword>
<evidence type="ECO:0000256" key="7">
    <source>
        <dbReference type="ARBA" id="ARBA00022781"/>
    </source>
</evidence>
<dbReference type="PANTHER" id="PTHR10031">
    <property type="entry name" value="ATP SYNTHASE LIPID-BINDING PROTEIN, MITOCHONDRIAL"/>
    <property type="match status" value="1"/>
</dbReference>
<proteinExistence type="inferred from homology"/>
<evidence type="ECO:0000256" key="2">
    <source>
        <dbReference type="ARBA" id="ARBA00006704"/>
    </source>
</evidence>
<evidence type="ECO:0000256" key="12">
    <source>
        <dbReference type="ARBA" id="ARBA00029852"/>
    </source>
</evidence>
<evidence type="ECO:0000256" key="8">
    <source>
        <dbReference type="ARBA" id="ARBA00022989"/>
    </source>
</evidence>
<dbReference type="InterPro" id="IPR002379">
    <property type="entry name" value="ATPase_proteolipid_c-like_dom"/>
</dbReference>
<keyword evidence="7" id="KW-0375">Hydrogen ion transport</keyword>
<keyword evidence="8 16" id="KW-1133">Transmembrane helix</keyword>
<dbReference type="InterPro" id="IPR019273">
    <property type="entry name" value="Lunapark_Znf"/>
</dbReference>
<feature type="transmembrane region" description="Helical" evidence="16">
    <location>
        <begin position="114"/>
        <end position="133"/>
    </location>
</feature>
<evidence type="ECO:0000313" key="20">
    <source>
        <dbReference type="Proteomes" id="UP001558613"/>
    </source>
</evidence>
<dbReference type="SUPFAM" id="SSF81333">
    <property type="entry name" value="F1F0 ATP synthase subunit C"/>
    <property type="match status" value="1"/>
</dbReference>
<feature type="compositionally biased region" description="Low complexity" evidence="15">
    <location>
        <begin position="477"/>
        <end position="487"/>
    </location>
</feature>
<dbReference type="Proteomes" id="UP001558613">
    <property type="component" value="Unassembled WGS sequence"/>
</dbReference>
<feature type="transmembrane region" description="Helical" evidence="16">
    <location>
        <begin position="145"/>
        <end position="166"/>
    </location>
</feature>
<dbReference type="PROSITE" id="PS00605">
    <property type="entry name" value="ATPASE_C"/>
    <property type="match status" value="1"/>
</dbReference>
<dbReference type="Gene3D" id="1.20.20.10">
    <property type="entry name" value="F1F0 ATP synthase subunit C"/>
    <property type="match status" value="1"/>
</dbReference>
<keyword evidence="6 16" id="KW-0812">Transmembrane</keyword>
<sequence>MQTDVLVLSFSVQQSAWEGKRGANITASPWRVSSVIPNDGRARLVKTVLQPELLQPIAVERCGFAVLTMGAIISRWKTKPSTVELLESLDKDIKDLEEFRAKNQRLLKLWVGRLLFYSSALYLITCLCVYYLYFPEQWSARIITALPLLFFPALVLLVRKLLIFLFSKRTERNNEKLDDLKTQKRKILEEVMETETYKNAKVILERFDPESKKKAEAEATPVRPHMTPRPGQDLRQRHVAMATPGPVPSPMSPGATPLRGAPGGPPEKGLAGAGASPTGATQAETPQQMMRRSMSPYSPGPGSGMRPPGPPLARPILPRERSSVDRVIEYLVGDGPQNRYALICQQCFSHNGMALKEEFEYVAFRCAYCYFMNPARKTRPQAPRLPEFSFERRLRSESPETQSSAATETPEDSDAPEDRIVSARSTRVSNSGTPWSKVHSFKKFPSDDIERTTTAEPQDPIAEDPPAAHESEEEEAQSQQSPSPSEDVQQEELLSGSTSAAGDRRGFIPHYSQRTQSNMYACAKFVSTPALVRSGSRALYRPLSASVLSRPDVSSAEASPSFLPQTAISQVAVRGFQTSAVSRDIDTAAKFIGAGAATVGVAGSGAGIGTVFGSLIIGYARNPSLKQQLFSYAILGFALSEAMGLFCLMVAFLILFAM</sequence>
<feature type="region of interest" description="Disordered" evidence="15">
    <location>
        <begin position="379"/>
        <end position="506"/>
    </location>
</feature>
<evidence type="ECO:0000256" key="4">
    <source>
        <dbReference type="ARBA" id="ARBA00022481"/>
    </source>
</evidence>
<feature type="compositionally biased region" description="Polar residues" evidence="15">
    <location>
        <begin position="423"/>
        <end position="434"/>
    </location>
</feature>
<dbReference type="InterPro" id="IPR035921">
    <property type="entry name" value="F/V-ATP_Csub_sf"/>
</dbReference>
<organism evidence="19 20">
    <name type="scientific">Cirrhinus molitorella</name>
    <name type="common">mud carp</name>
    <dbReference type="NCBI Taxonomy" id="172907"/>
    <lineage>
        <taxon>Eukaryota</taxon>
        <taxon>Metazoa</taxon>
        <taxon>Chordata</taxon>
        <taxon>Craniata</taxon>
        <taxon>Vertebrata</taxon>
        <taxon>Euteleostomi</taxon>
        <taxon>Actinopterygii</taxon>
        <taxon>Neopterygii</taxon>
        <taxon>Teleostei</taxon>
        <taxon>Ostariophysi</taxon>
        <taxon>Cypriniformes</taxon>
        <taxon>Cyprinidae</taxon>
        <taxon>Labeoninae</taxon>
        <taxon>Labeonini</taxon>
        <taxon>Cirrhinus</taxon>
    </lineage>
</organism>
<feature type="compositionally biased region" description="Basic and acidic residues" evidence="15">
    <location>
        <begin position="444"/>
        <end position="453"/>
    </location>
</feature>
<feature type="transmembrane region" description="Helical" evidence="16">
    <location>
        <begin position="591"/>
        <end position="617"/>
    </location>
</feature>
<evidence type="ECO:0000259" key="17">
    <source>
        <dbReference type="Pfam" id="PF00137"/>
    </source>
</evidence>
<evidence type="ECO:0000256" key="14">
    <source>
        <dbReference type="ARBA" id="ARBA00033111"/>
    </source>
</evidence>
<evidence type="ECO:0000256" key="5">
    <source>
        <dbReference type="ARBA" id="ARBA00022547"/>
    </source>
</evidence>
<keyword evidence="5" id="KW-0138">CF(0)</keyword>
<evidence type="ECO:0000256" key="15">
    <source>
        <dbReference type="SAM" id="MobiDB-lite"/>
    </source>
</evidence>
<feature type="compositionally biased region" description="Polar residues" evidence="15">
    <location>
        <begin position="278"/>
        <end position="288"/>
    </location>
</feature>
<protein>
    <recommendedName>
        <fullName evidence="13">ATP synthase lipid-binding protein</fullName>
    </recommendedName>
    <alternativeName>
        <fullName evidence="14">ATPase protein 9</fullName>
    </alternativeName>
    <alternativeName>
        <fullName evidence="12">ATPase subunit c</fullName>
    </alternativeName>
</protein>
<dbReference type="InterPro" id="IPR000454">
    <property type="entry name" value="ATP_synth_F0_csu"/>
</dbReference>
<evidence type="ECO:0000256" key="9">
    <source>
        <dbReference type="ARBA" id="ARBA00023065"/>
    </source>
</evidence>
<keyword evidence="9" id="KW-0406">Ion transport</keyword>
<dbReference type="PRINTS" id="PR00124">
    <property type="entry name" value="ATPASEC"/>
</dbReference>
<name>A0ABR3N8M1_9TELE</name>
<evidence type="ECO:0000259" key="18">
    <source>
        <dbReference type="Pfam" id="PF10058"/>
    </source>
</evidence>
<evidence type="ECO:0000256" key="3">
    <source>
        <dbReference type="ARBA" id="ARBA00022448"/>
    </source>
</evidence>
<feature type="transmembrane region" description="Helical" evidence="16">
    <location>
        <begin position="629"/>
        <end position="656"/>
    </location>
</feature>
<reference evidence="19 20" key="1">
    <citation type="submission" date="2023-09" db="EMBL/GenBank/DDBJ databases">
        <authorList>
            <person name="Wang M."/>
        </authorList>
    </citation>
    <scope>NUCLEOTIDE SEQUENCE [LARGE SCALE GENOMIC DNA]</scope>
    <source>
        <strain evidence="19">GT-2023</strain>
        <tissue evidence="19">Liver</tissue>
    </source>
</reference>
<keyword evidence="20" id="KW-1185">Reference proteome</keyword>
<comment type="subcellular location">
    <subcellularLocation>
        <location evidence="1">Membrane</location>
        <topology evidence="1">Multi-pass membrane protein</topology>
    </subcellularLocation>
</comment>
<dbReference type="CDD" id="cd18182">
    <property type="entry name" value="ATP-synt_Fo_c_ATP5G3"/>
    <property type="match status" value="1"/>
</dbReference>
<keyword evidence="10" id="KW-0446">Lipid-binding</keyword>
<dbReference type="InterPro" id="IPR038662">
    <property type="entry name" value="ATP_synth_F0_csu_sf"/>
</dbReference>